<keyword evidence="5" id="KW-0046">Antibiotic resistance</keyword>
<comment type="function">
    <text evidence="1">Abolishes the inhibitory effect of tetracyclin on protein synthesis by a non-covalent modification of the ribosomes.</text>
</comment>
<evidence type="ECO:0000313" key="7">
    <source>
        <dbReference type="EMBL" id="SHE32876.1"/>
    </source>
</evidence>
<dbReference type="InterPro" id="IPR014721">
    <property type="entry name" value="Ribsml_uS5_D2-typ_fold_subgr"/>
</dbReference>
<dbReference type="Gene3D" id="2.40.30.10">
    <property type="entry name" value="Translation factors"/>
    <property type="match status" value="1"/>
</dbReference>
<dbReference type="CDD" id="cd03711">
    <property type="entry name" value="Tet_C"/>
    <property type="match status" value="1"/>
</dbReference>
<dbReference type="InterPro" id="IPR005225">
    <property type="entry name" value="Small_GTP-bd"/>
</dbReference>
<dbReference type="PRINTS" id="PR01037">
    <property type="entry name" value="TCRTETOQM"/>
</dbReference>
<dbReference type="Pfam" id="PF22042">
    <property type="entry name" value="EF-G_D2"/>
    <property type="match status" value="1"/>
</dbReference>
<protein>
    <submittedName>
        <fullName evidence="7">Small GTP-binding protein domain-containing protein</fullName>
    </submittedName>
</protein>
<dbReference type="GO" id="GO:0005525">
    <property type="term" value="F:GTP binding"/>
    <property type="evidence" value="ECO:0007669"/>
    <property type="project" value="UniProtKB-KW"/>
</dbReference>
<dbReference type="InterPro" id="IPR000640">
    <property type="entry name" value="EFG_V-like"/>
</dbReference>
<dbReference type="PROSITE" id="PS51722">
    <property type="entry name" value="G_TR_2"/>
    <property type="match status" value="1"/>
</dbReference>
<evidence type="ECO:0000256" key="5">
    <source>
        <dbReference type="ARBA" id="ARBA00023251"/>
    </source>
</evidence>
<dbReference type="InterPro" id="IPR035647">
    <property type="entry name" value="EFG_III/V"/>
</dbReference>
<dbReference type="InterPro" id="IPR005517">
    <property type="entry name" value="Transl_elong_EFG/EF2_IV"/>
</dbReference>
<proteinExistence type="predicted"/>
<dbReference type="GO" id="GO:0006412">
    <property type="term" value="P:translation"/>
    <property type="evidence" value="ECO:0007669"/>
    <property type="project" value="UniProtKB-KW"/>
</dbReference>
<dbReference type="Pfam" id="PF14492">
    <property type="entry name" value="EFG_III"/>
    <property type="match status" value="1"/>
</dbReference>
<dbReference type="Pfam" id="PF00679">
    <property type="entry name" value="EFG_C"/>
    <property type="match status" value="1"/>
</dbReference>
<dbReference type="SUPFAM" id="SSF50447">
    <property type="entry name" value="Translation proteins"/>
    <property type="match status" value="1"/>
</dbReference>
<gene>
    <name evidence="7" type="ORF">SAMN05443638_10172</name>
</gene>
<dbReference type="SMART" id="SM00838">
    <property type="entry name" value="EFG_C"/>
    <property type="match status" value="1"/>
</dbReference>
<dbReference type="RefSeq" id="WP_072892239.1">
    <property type="nucleotide sequence ID" value="NZ_FQVM01000001.1"/>
</dbReference>
<dbReference type="InterPro" id="IPR053905">
    <property type="entry name" value="EF-G-like_DII"/>
</dbReference>
<keyword evidence="8" id="KW-1185">Reference proteome</keyword>
<dbReference type="GO" id="GO:0032790">
    <property type="term" value="P:ribosome disassembly"/>
    <property type="evidence" value="ECO:0007669"/>
    <property type="project" value="TreeGrafter"/>
</dbReference>
<organism evidence="7 8">
    <name type="scientific">Clostridium fallax</name>
    <dbReference type="NCBI Taxonomy" id="1533"/>
    <lineage>
        <taxon>Bacteria</taxon>
        <taxon>Bacillati</taxon>
        <taxon>Bacillota</taxon>
        <taxon>Clostridia</taxon>
        <taxon>Eubacteriales</taxon>
        <taxon>Clostridiaceae</taxon>
        <taxon>Clostridium</taxon>
    </lineage>
</organism>
<dbReference type="SUPFAM" id="SSF52540">
    <property type="entry name" value="P-loop containing nucleoside triphosphate hydrolases"/>
    <property type="match status" value="1"/>
</dbReference>
<dbReference type="Gene3D" id="3.40.50.300">
    <property type="entry name" value="P-loop containing nucleotide triphosphate hydrolases"/>
    <property type="match status" value="1"/>
</dbReference>
<dbReference type="InterPro" id="IPR027417">
    <property type="entry name" value="P-loop_NTPase"/>
</dbReference>
<dbReference type="PANTHER" id="PTHR43261:SF1">
    <property type="entry name" value="RIBOSOME-RELEASING FACTOR 2, MITOCHONDRIAL"/>
    <property type="match status" value="1"/>
</dbReference>
<keyword evidence="4" id="KW-0342">GTP-binding</keyword>
<dbReference type="InterPro" id="IPR000795">
    <property type="entry name" value="T_Tr_GTP-bd_dom"/>
</dbReference>
<accession>A0A1M4SKZ4</accession>
<dbReference type="Gene3D" id="3.30.70.870">
    <property type="entry name" value="Elongation Factor G (Translational Gtpase), domain 3"/>
    <property type="match status" value="1"/>
</dbReference>
<dbReference type="PRINTS" id="PR00315">
    <property type="entry name" value="ELONGATNFCT"/>
</dbReference>
<reference evidence="7 8" key="1">
    <citation type="submission" date="2016-11" db="EMBL/GenBank/DDBJ databases">
        <authorList>
            <person name="Jaros S."/>
            <person name="Januszkiewicz K."/>
            <person name="Wedrychowicz H."/>
        </authorList>
    </citation>
    <scope>NUCLEOTIDE SEQUENCE [LARGE SCALE GENOMIC DNA]</scope>
    <source>
        <strain evidence="7 8">DSM 2631</strain>
    </source>
</reference>
<dbReference type="Gene3D" id="3.30.230.10">
    <property type="match status" value="1"/>
</dbReference>
<dbReference type="Pfam" id="PF03764">
    <property type="entry name" value="EFG_IV"/>
    <property type="match status" value="1"/>
</dbReference>
<dbReference type="SMART" id="SM00889">
    <property type="entry name" value="EFG_IV"/>
    <property type="match status" value="1"/>
</dbReference>
<evidence type="ECO:0000256" key="1">
    <source>
        <dbReference type="ARBA" id="ARBA00003987"/>
    </source>
</evidence>
<keyword evidence="3" id="KW-0648">Protein biosynthesis</keyword>
<evidence type="ECO:0000313" key="8">
    <source>
        <dbReference type="Proteomes" id="UP000184035"/>
    </source>
</evidence>
<dbReference type="Proteomes" id="UP000184035">
    <property type="component" value="Unassembled WGS sequence"/>
</dbReference>
<sequence>MYKTIGILAHVDAGKTTFAEQLLYHTNSIRSRGRVDHKNSFLDCHSIERERGITIFSDQGIFEYNNSTYYLIDTPGHIDFSQEMERTINILDYAVIIVSAVDGVQAHTEKVFTLLKKYNIPTLFFINKTDRENADINKVFDEISLKLTKNNSFVLDDNFDENKISEDLIEFIADKDEKLLERYLEGNYNKELWIQSIKNMIKNRVIFPVFKGSALYDDGIDEFLYKLDIITYTNYIKEENFSGRIYKVRYDDKGKRITYIKALKGKLKVKDDLSYGDKSNDFCEKINEIRIYNGEKFKTVDEVSAGEVFAAVGISKGLAGDGVGTLKDRVNFNTTPTLKSKVIFGKEVNYKDVLKYFKILEEEDPTLNVVWDEYHKEININIMGTIQLEVLKKILEDRFKVIIEFGPCEILYKETINESVLGYGHFEPLGHYGEVSLKIEPGDRNSGISFESKCHVDNLDIGSQNLVKTHIFEKDHKGILTGSPITDLKITLLDGRYHKKHTSGGDFREATYRALRQGLEKVKNKLLEPYYNFKIEVQSDYIGRVLSDIQKLNGTFNPPQINENNCIVIGRGPVATFMNYSVELISFTKGKGIITLNFDGYEYCHNESEIIERFNYDKNKDSEYTSKSIFCSKGQSYTVDADKVEDYIHCLRK</sequence>
<dbReference type="InterPro" id="IPR041095">
    <property type="entry name" value="EFG_II"/>
</dbReference>
<dbReference type="OrthoDB" id="9801472at2"/>
<dbReference type="SUPFAM" id="SSF54980">
    <property type="entry name" value="EF-G C-terminal domain-like"/>
    <property type="match status" value="2"/>
</dbReference>
<evidence type="ECO:0000256" key="3">
    <source>
        <dbReference type="ARBA" id="ARBA00022917"/>
    </source>
</evidence>
<dbReference type="InterPro" id="IPR035650">
    <property type="entry name" value="Tet_C"/>
</dbReference>
<dbReference type="STRING" id="1533.SAMN05443638_10172"/>
<dbReference type="InterPro" id="IPR009000">
    <property type="entry name" value="Transl_B-barrel_sf"/>
</dbReference>
<evidence type="ECO:0000259" key="6">
    <source>
        <dbReference type="PROSITE" id="PS51722"/>
    </source>
</evidence>
<feature type="domain" description="Tr-type G" evidence="6">
    <location>
        <begin position="1"/>
        <end position="235"/>
    </location>
</feature>
<dbReference type="Gene3D" id="3.30.70.240">
    <property type="match status" value="1"/>
</dbReference>
<name>A0A1M4SKZ4_9CLOT</name>
<dbReference type="Pfam" id="PF00009">
    <property type="entry name" value="GTP_EFTU"/>
    <property type="match status" value="1"/>
</dbReference>
<dbReference type="EMBL" id="FQVM01000001">
    <property type="protein sequence ID" value="SHE32876.1"/>
    <property type="molecule type" value="Genomic_DNA"/>
</dbReference>
<dbReference type="InterPro" id="IPR020568">
    <property type="entry name" value="Ribosomal_Su5_D2-typ_SF"/>
</dbReference>
<evidence type="ECO:0000256" key="2">
    <source>
        <dbReference type="ARBA" id="ARBA00022741"/>
    </source>
</evidence>
<dbReference type="AlphaFoldDB" id="A0A1M4SKZ4"/>
<dbReference type="GO" id="GO:0003924">
    <property type="term" value="F:GTPase activity"/>
    <property type="evidence" value="ECO:0007669"/>
    <property type="project" value="InterPro"/>
</dbReference>
<dbReference type="SUPFAM" id="SSF54211">
    <property type="entry name" value="Ribosomal protein S5 domain 2-like"/>
    <property type="match status" value="1"/>
</dbReference>
<dbReference type="GO" id="GO:0046677">
    <property type="term" value="P:response to antibiotic"/>
    <property type="evidence" value="ECO:0007669"/>
    <property type="project" value="UniProtKB-KW"/>
</dbReference>
<dbReference type="PANTHER" id="PTHR43261">
    <property type="entry name" value="TRANSLATION ELONGATION FACTOR G-RELATED"/>
    <property type="match status" value="1"/>
</dbReference>
<dbReference type="NCBIfam" id="TIGR00231">
    <property type="entry name" value="small_GTP"/>
    <property type="match status" value="1"/>
</dbReference>
<evidence type="ECO:0000256" key="4">
    <source>
        <dbReference type="ARBA" id="ARBA00023134"/>
    </source>
</evidence>
<keyword evidence="2" id="KW-0547">Nucleotide-binding</keyword>